<accession>A0AAD9HTW6</accession>
<dbReference type="EMBL" id="MU842819">
    <property type="protein sequence ID" value="KAK2033834.1"/>
    <property type="molecule type" value="Genomic_DNA"/>
</dbReference>
<evidence type="ECO:0000313" key="2">
    <source>
        <dbReference type="EMBL" id="KAK2033834.1"/>
    </source>
</evidence>
<feature type="transmembrane region" description="Helical" evidence="1">
    <location>
        <begin position="35"/>
        <end position="58"/>
    </location>
</feature>
<reference evidence="2" key="1">
    <citation type="submission" date="2021-06" db="EMBL/GenBank/DDBJ databases">
        <title>Comparative genomics, transcriptomics and evolutionary studies reveal genomic signatures of adaptation to plant cell wall in hemibiotrophic fungi.</title>
        <authorList>
            <consortium name="DOE Joint Genome Institute"/>
            <person name="Baroncelli R."/>
            <person name="Diaz J.F."/>
            <person name="Benocci T."/>
            <person name="Peng M."/>
            <person name="Battaglia E."/>
            <person name="Haridas S."/>
            <person name="Andreopoulos W."/>
            <person name="Labutti K."/>
            <person name="Pangilinan J."/>
            <person name="Floch G.L."/>
            <person name="Makela M.R."/>
            <person name="Henrissat B."/>
            <person name="Grigoriev I.V."/>
            <person name="Crouch J.A."/>
            <person name="De Vries R.P."/>
            <person name="Sukno S.A."/>
            <person name="Thon M.R."/>
        </authorList>
    </citation>
    <scope>NUCLEOTIDE SEQUENCE</scope>
    <source>
        <strain evidence="2">MAFF235873</strain>
    </source>
</reference>
<keyword evidence="1" id="KW-0472">Membrane</keyword>
<keyword evidence="1" id="KW-0812">Transmembrane</keyword>
<name>A0AAD9HTW6_9PEZI</name>
<comment type="caution">
    <text evidence="2">The sequence shown here is derived from an EMBL/GenBank/DDBJ whole genome shotgun (WGS) entry which is preliminary data.</text>
</comment>
<evidence type="ECO:0000256" key="1">
    <source>
        <dbReference type="SAM" id="Phobius"/>
    </source>
</evidence>
<dbReference type="Proteomes" id="UP001232148">
    <property type="component" value="Unassembled WGS sequence"/>
</dbReference>
<gene>
    <name evidence="2" type="ORF">LX32DRAFT_635022</name>
</gene>
<organism evidence="2 3">
    <name type="scientific">Colletotrichum zoysiae</name>
    <dbReference type="NCBI Taxonomy" id="1216348"/>
    <lineage>
        <taxon>Eukaryota</taxon>
        <taxon>Fungi</taxon>
        <taxon>Dikarya</taxon>
        <taxon>Ascomycota</taxon>
        <taxon>Pezizomycotina</taxon>
        <taxon>Sordariomycetes</taxon>
        <taxon>Hypocreomycetidae</taxon>
        <taxon>Glomerellales</taxon>
        <taxon>Glomerellaceae</taxon>
        <taxon>Colletotrichum</taxon>
        <taxon>Colletotrichum graminicola species complex</taxon>
    </lineage>
</organism>
<protein>
    <submittedName>
        <fullName evidence="2">Uncharacterized protein</fullName>
    </submittedName>
</protein>
<evidence type="ECO:0000313" key="3">
    <source>
        <dbReference type="Proteomes" id="UP001232148"/>
    </source>
</evidence>
<sequence>MRYLYANTKSNGPKNIEGSFEFESQLDPVGGERTFWSSLVLYLSTVPPCLAICVLCAVSKWQHSSAAAT</sequence>
<proteinExistence type="predicted"/>
<keyword evidence="1" id="KW-1133">Transmembrane helix</keyword>
<dbReference type="AlphaFoldDB" id="A0AAD9HTW6"/>
<keyword evidence="3" id="KW-1185">Reference proteome</keyword>